<gene>
    <name evidence="2" type="ORF">G9U52_17940</name>
</gene>
<dbReference type="InterPro" id="IPR027056">
    <property type="entry name" value="Gluconate_2DH_su3"/>
</dbReference>
<evidence type="ECO:0000256" key="1">
    <source>
        <dbReference type="SAM" id="Phobius"/>
    </source>
</evidence>
<organism evidence="2 3">
    <name type="scientific">Paenibacillus agricola</name>
    <dbReference type="NCBI Taxonomy" id="2716264"/>
    <lineage>
        <taxon>Bacteria</taxon>
        <taxon>Bacillati</taxon>
        <taxon>Bacillota</taxon>
        <taxon>Bacilli</taxon>
        <taxon>Bacillales</taxon>
        <taxon>Paenibacillaceae</taxon>
        <taxon>Paenibacillus</taxon>
    </lineage>
</organism>
<dbReference type="InterPro" id="IPR019546">
    <property type="entry name" value="TAT_signal_bac_arc"/>
</dbReference>
<keyword evidence="1" id="KW-0472">Membrane</keyword>
<dbReference type="EMBL" id="JAAOIW010000006">
    <property type="protein sequence ID" value="NHN31718.1"/>
    <property type="molecule type" value="Genomic_DNA"/>
</dbReference>
<dbReference type="PROSITE" id="PS51318">
    <property type="entry name" value="TAT"/>
    <property type="match status" value="1"/>
</dbReference>
<name>A0ABX0J6X8_9BACL</name>
<dbReference type="InterPro" id="IPR006311">
    <property type="entry name" value="TAT_signal"/>
</dbReference>
<protein>
    <submittedName>
        <fullName evidence="2">Gluconate 2-dehydrogenase subunit 3 family protein</fullName>
    </submittedName>
</protein>
<accession>A0ABX0J6X8</accession>
<keyword evidence="1" id="KW-1133">Transmembrane helix</keyword>
<feature type="transmembrane region" description="Helical" evidence="1">
    <location>
        <begin position="20"/>
        <end position="38"/>
    </location>
</feature>
<reference evidence="2" key="1">
    <citation type="submission" date="2020-03" db="EMBL/GenBank/DDBJ databases">
        <title>Draft sequencing of Paenibacilllus sp. S3N08.</title>
        <authorList>
            <person name="Kim D.-U."/>
        </authorList>
    </citation>
    <scope>NUCLEOTIDE SEQUENCE</scope>
    <source>
        <strain evidence="2">S3N08</strain>
    </source>
</reference>
<proteinExistence type="predicted"/>
<evidence type="ECO:0000313" key="2">
    <source>
        <dbReference type="EMBL" id="NHN31718.1"/>
    </source>
</evidence>
<keyword evidence="1" id="KW-0812">Transmembrane</keyword>
<dbReference type="RefSeq" id="WP_166152013.1">
    <property type="nucleotide sequence ID" value="NZ_JAAOIW010000006.1"/>
</dbReference>
<dbReference type="Proteomes" id="UP001165962">
    <property type="component" value="Unassembled WGS sequence"/>
</dbReference>
<evidence type="ECO:0000313" key="3">
    <source>
        <dbReference type="Proteomes" id="UP001165962"/>
    </source>
</evidence>
<dbReference type="NCBIfam" id="TIGR01409">
    <property type="entry name" value="TAT_signal_seq"/>
    <property type="match status" value="1"/>
</dbReference>
<dbReference type="Pfam" id="PF13618">
    <property type="entry name" value="Gluconate_2-dh3"/>
    <property type="match status" value="1"/>
</dbReference>
<comment type="caution">
    <text evidence="2">The sequence shown here is derived from an EMBL/GenBank/DDBJ whole genome shotgun (WGS) entry which is preliminary data.</text>
</comment>
<keyword evidence="3" id="KW-1185">Reference proteome</keyword>
<sequence length="258" mass="28549">MEDKHNEQPSSNSRRRFLKYSGTAIGGVIVGGVIGRALSDGFGSTSEVPAPTPTPATELPAAGAFNQAPMFFTQSQLQMTEAAAELIYPKDELGPGAAELGVAFYIDHQMASPWGVNAREYRMGPFVQGEVTQGNYQSIGRHQLFTMGLQSMEEASRQKYDKGFMDLTEEEKTAILTLMEKGEVAVVNGVTGKTFFNMLRTLTMEGVYSDPLYGGNKDMLGWKMRKYPGNQMSYTEIMDKDQFIVMEPRSLRDHFAAH</sequence>